<evidence type="ECO:0000256" key="5">
    <source>
        <dbReference type="ARBA" id="ARBA00022692"/>
    </source>
</evidence>
<feature type="transmembrane region" description="Helical" evidence="8">
    <location>
        <begin position="83"/>
        <end position="104"/>
    </location>
</feature>
<evidence type="ECO:0000256" key="1">
    <source>
        <dbReference type="ARBA" id="ARBA00004141"/>
    </source>
</evidence>
<evidence type="ECO:0000256" key="3">
    <source>
        <dbReference type="ARBA" id="ARBA00022448"/>
    </source>
</evidence>
<dbReference type="Pfam" id="PF03845">
    <property type="entry name" value="Spore_permease"/>
    <property type="match status" value="1"/>
</dbReference>
<evidence type="ECO:0000256" key="4">
    <source>
        <dbReference type="ARBA" id="ARBA00022544"/>
    </source>
</evidence>
<feature type="transmembrane region" description="Helical" evidence="8">
    <location>
        <begin position="38"/>
        <end position="62"/>
    </location>
</feature>
<dbReference type="Gene3D" id="1.20.1740.10">
    <property type="entry name" value="Amino acid/polyamine transporter I"/>
    <property type="match status" value="1"/>
</dbReference>
<feature type="transmembrane region" description="Helical" evidence="8">
    <location>
        <begin position="12"/>
        <end position="32"/>
    </location>
</feature>
<dbReference type="GO" id="GO:0016020">
    <property type="term" value="C:membrane"/>
    <property type="evidence" value="ECO:0007669"/>
    <property type="project" value="UniProtKB-SubCell"/>
</dbReference>
<feature type="transmembrane region" description="Helical" evidence="8">
    <location>
        <begin position="110"/>
        <end position="131"/>
    </location>
</feature>
<dbReference type="EMBL" id="JAMBOL010000005">
    <property type="protein sequence ID" value="MCM3714134.1"/>
    <property type="molecule type" value="Genomic_DNA"/>
</dbReference>
<organism evidence="9 10">
    <name type="scientific">Halalkalibacter oceani</name>
    <dbReference type="NCBI Taxonomy" id="1653776"/>
    <lineage>
        <taxon>Bacteria</taxon>
        <taxon>Bacillati</taxon>
        <taxon>Bacillota</taxon>
        <taxon>Bacilli</taxon>
        <taxon>Bacillales</taxon>
        <taxon>Bacillaceae</taxon>
        <taxon>Halalkalibacter</taxon>
    </lineage>
</organism>
<dbReference type="GO" id="GO:0009847">
    <property type="term" value="P:spore germination"/>
    <property type="evidence" value="ECO:0007669"/>
    <property type="project" value="InterPro"/>
</dbReference>
<evidence type="ECO:0000256" key="8">
    <source>
        <dbReference type="SAM" id="Phobius"/>
    </source>
</evidence>
<keyword evidence="7 8" id="KW-0472">Membrane</keyword>
<feature type="transmembrane region" description="Helical" evidence="8">
    <location>
        <begin position="330"/>
        <end position="351"/>
    </location>
</feature>
<dbReference type="RefSeq" id="WP_251222920.1">
    <property type="nucleotide sequence ID" value="NZ_JAMBOL010000005.1"/>
</dbReference>
<dbReference type="InterPro" id="IPR004761">
    <property type="entry name" value="Spore_GerAB"/>
</dbReference>
<keyword evidence="6 8" id="KW-1133">Transmembrane helix</keyword>
<dbReference type="Proteomes" id="UP001139179">
    <property type="component" value="Unassembled WGS sequence"/>
</dbReference>
<protein>
    <submittedName>
        <fullName evidence="9">Spore germination protein</fullName>
    </submittedName>
</protein>
<feature type="transmembrane region" description="Helical" evidence="8">
    <location>
        <begin position="181"/>
        <end position="201"/>
    </location>
</feature>
<accession>A0A9X2DNR8</accession>
<keyword evidence="5 8" id="KW-0812">Transmembrane</keyword>
<feature type="transmembrane region" description="Helical" evidence="8">
    <location>
        <begin position="265"/>
        <end position="287"/>
    </location>
</feature>
<name>A0A9X2DNR8_9BACI</name>
<dbReference type="AlphaFoldDB" id="A0A9X2DNR8"/>
<comment type="subcellular location">
    <subcellularLocation>
        <location evidence="1">Membrane</location>
        <topology evidence="1">Multi-pass membrane protein</topology>
    </subcellularLocation>
</comment>
<evidence type="ECO:0000256" key="2">
    <source>
        <dbReference type="ARBA" id="ARBA00007998"/>
    </source>
</evidence>
<comment type="caution">
    <text evidence="9">The sequence shown here is derived from an EMBL/GenBank/DDBJ whole genome shotgun (WGS) entry which is preliminary data.</text>
</comment>
<feature type="transmembrane region" description="Helical" evidence="8">
    <location>
        <begin position="143"/>
        <end position="161"/>
    </location>
</feature>
<feature type="transmembrane region" description="Helical" evidence="8">
    <location>
        <begin position="299"/>
        <end position="318"/>
    </location>
</feature>
<keyword evidence="10" id="KW-1185">Reference proteome</keyword>
<evidence type="ECO:0000313" key="9">
    <source>
        <dbReference type="EMBL" id="MCM3714134.1"/>
    </source>
</evidence>
<evidence type="ECO:0000313" key="10">
    <source>
        <dbReference type="Proteomes" id="UP001139179"/>
    </source>
</evidence>
<feature type="transmembrane region" description="Helical" evidence="8">
    <location>
        <begin position="213"/>
        <end position="235"/>
    </location>
</feature>
<comment type="similarity">
    <text evidence="2">Belongs to the amino acid-polyamine-organocation (APC) superfamily. Spore germination protein (SGP) (TC 2.A.3.9) family.</text>
</comment>
<proteinExistence type="inferred from homology"/>
<reference evidence="9" key="1">
    <citation type="submission" date="2022-05" db="EMBL/GenBank/DDBJ databases">
        <title>Comparative Genomics of Spacecraft Associated Microbes.</title>
        <authorList>
            <person name="Tran M.T."/>
            <person name="Wright A."/>
            <person name="Seuylemezian A."/>
            <person name="Eisen J."/>
            <person name="Coil D."/>
        </authorList>
    </citation>
    <scope>NUCLEOTIDE SEQUENCE</scope>
    <source>
        <strain evidence="9">214.1.1</strain>
    </source>
</reference>
<sequence length="360" mass="42405">MTEKIHPIHLFFLVYMTQVGVILFTLPRIIALNFGTNGWILISLISLFVLGLIVLMDFIYRWQDGKSIYEVLEGIFPGIIHKLLYLFLSIFWAISAFTIAKKYVSIVKMIFYPSTNVNLLLVVFVVLLYFFVTSSIQAIVRSIVFLFFLTVWLDLLVLYFIPDFEWVHLTPYFFEYRGDLFGGSIETFSAFLGFELVLFLFHFIEQTPKAMRYVYFAHVLTTMVYLVVTFIAYGFTSFHHLTTQVYPLISMLRYFQLPFIERIDGLIFILFMMKVLVTSGMYMWVAVQMLLRIRPVSHPPLAAFFLFAISFIVTYSWNTRYELDLWIQNMIVVQSIITLTLIALLFFYLLLKRRRAYNEA</sequence>
<evidence type="ECO:0000256" key="6">
    <source>
        <dbReference type="ARBA" id="ARBA00022989"/>
    </source>
</evidence>
<gene>
    <name evidence="9" type="ORF">M3202_08550</name>
</gene>
<keyword evidence="3" id="KW-0813">Transport</keyword>
<dbReference type="PANTHER" id="PTHR34975">
    <property type="entry name" value="SPORE GERMINATION PROTEIN A2"/>
    <property type="match status" value="1"/>
</dbReference>
<evidence type="ECO:0000256" key="7">
    <source>
        <dbReference type="ARBA" id="ARBA00023136"/>
    </source>
</evidence>
<dbReference type="PANTHER" id="PTHR34975:SF2">
    <property type="entry name" value="SPORE GERMINATION PROTEIN A2"/>
    <property type="match status" value="1"/>
</dbReference>
<keyword evidence="4" id="KW-0309">Germination</keyword>